<dbReference type="PRINTS" id="PR00080">
    <property type="entry name" value="SDRFAMILY"/>
</dbReference>
<proteinExistence type="inferred from homology"/>
<evidence type="ECO:0000313" key="4">
    <source>
        <dbReference type="Proteomes" id="UP001500689"/>
    </source>
</evidence>
<dbReference type="PRINTS" id="PR00081">
    <property type="entry name" value="GDHRDH"/>
</dbReference>
<keyword evidence="4" id="KW-1185">Reference proteome</keyword>
<reference evidence="4" key="1">
    <citation type="journal article" date="2019" name="Int. J. Syst. Evol. Microbiol.">
        <title>The Global Catalogue of Microorganisms (GCM) 10K type strain sequencing project: providing services to taxonomists for standard genome sequencing and annotation.</title>
        <authorList>
            <consortium name="The Broad Institute Genomics Platform"/>
            <consortium name="The Broad Institute Genome Sequencing Center for Infectious Disease"/>
            <person name="Wu L."/>
            <person name="Ma J."/>
        </authorList>
    </citation>
    <scope>NUCLEOTIDE SEQUENCE [LARGE SCALE GENOMIC DNA]</scope>
    <source>
        <strain evidence="4">JCM 16898</strain>
    </source>
</reference>
<dbReference type="Proteomes" id="UP001500689">
    <property type="component" value="Unassembled WGS sequence"/>
</dbReference>
<sequence length="167" mass="17038">MAGATADADAASVSAMLRLNAEAVVENTIRFLPGMVSRGRGVVVNVSSTGTFQPVPHMAAYAASKALVQSFTLGTAAEVAAAGVRMLALCPGVTATGMYSKGLVPAVGGLRTPEQVVTTAFRALAKRKASVVDGRRNALFARAGRHLPERASLARAGRLMRAGSAGT</sequence>
<dbReference type="Gene3D" id="3.40.50.720">
    <property type="entry name" value="NAD(P)-binding Rossmann-like Domain"/>
    <property type="match status" value="1"/>
</dbReference>
<dbReference type="InterPro" id="IPR002347">
    <property type="entry name" value="SDR_fam"/>
</dbReference>
<comment type="similarity">
    <text evidence="1">Belongs to the short-chain dehydrogenases/reductases (SDR) family.</text>
</comment>
<evidence type="ECO:0000256" key="2">
    <source>
        <dbReference type="ARBA" id="ARBA00023002"/>
    </source>
</evidence>
<name>A0ABP6YIX8_9PSEU</name>
<keyword evidence="2" id="KW-0560">Oxidoreductase</keyword>
<gene>
    <name evidence="3" type="ORF">GCM10022222_81410</name>
</gene>
<dbReference type="SUPFAM" id="SSF51735">
    <property type="entry name" value="NAD(P)-binding Rossmann-fold domains"/>
    <property type="match status" value="1"/>
</dbReference>
<dbReference type="EMBL" id="BAAAZN010000029">
    <property type="protein sequence ID" value="GAA3584435.1"/>
    <property type="molecule type" value="Genomic_DNA"/>
</dbReference>
<protein>
    <recommendedName>
        <fullName evidence="5">Short chain dehydrogenase</fullName>
    </recommendedName>
</protein>
<evidence type="ECO:0000313" key="3">
    <source>
        <dbReference type="EMBL" id="GAA3584435.1"/>
    </source>
</evidence>
<dbReference type="InterPro" id="IPR036291">
    <property type="entry name" value="NAD(P)-bd_dom_sf"/>
</dbReference>
<dbReference type="PANTHER" id="PTHR44196">
    <property type="entry name" value="DEHYDROGENASE/REDUCTASE SDR FAMILY MEMBER 7B"/>
    <property type="match status" value="1"/>
</dbReference>
<dbReference type="Pfam" id="PF00106">
    <property type="entry name" value="adh_short"/>
    <property type="match status" value="1"/>
</dbReference>
<organism evidence="3 4">
    <name type="scientific">Amycolatopsis ultiminotia</name>
    <dbReference type="NCBI Taxonomy" id="543629"/>
    <lineage>
        <taxon>Bacteria</taxon>
        <taxon>Bacillati</taxon>
        <taxon>Actinomycetota</taxon>
        <taxon>Actinomycetes</taxon>
        <taxon>Pseudonocardiales</taxon>
        <taxon>Pseudonocardiaceae</taxon>
        <taxon>Amycolatopsis</taxon>
    </lineage>
</organism>
<evidence type="ECO:0008006" key="5">
    <source>
        <dbReference type="Google" id="ProtNLM"/>
    </source>
</evidence>
<evidence type="ECO:0000256" key="1">
    <source>
        <dbReference type="ARBA" id="ARBA00006484"/>
    </source>
</evidence>
<accession>A0ABP6YIX8</accession>
<dbReference type="PANTHER" id="PTHR44196:SF1">
    <property type="entry name" value="DEHYDROGENASE_REDUCTASE SDR FAMILY MEMBER 7B"/>
    <property type="match status" value="1"/>
</dbReference>
<comment type="caution">
    <text evidence="3">The sequence shown here is derived from an EMBL/GenBank/DDBJ whole genome shotgun (WGS) entry which is preliminary data.</text>
</comment>